<keyword evidence="9 11" id="KW-0238">DNA-binding</keyword>
<dbReference type="FunFam" id="3.40.50.300:FF:000199">
    <property type="entry name" value="Origin recognition complex subunit 1"/>
    <property type="match status" value="1"/>
</dbReference>
<evidence type="ECO:0000256" key="5">
    <source>
        <dbReference type="ARBA" id="ARBA00022723"/>
    </source>
</evidence>
<dbReference type="Pfam" id="PF00004">
    <property type="entry name" value="AAA"/>
    <property type="match status" value="1"/>
</dbReference>
<keyword evidence="7 11" id="KW-0067">ATP-binding</keyword>
<keyword evidence="5" id="KW-0479">Metal-binding</keyword>
<dbReference type="GO" id="GO:0005524">
    <property type="term" value="F:ATP binding"/>
    <property type="evidence" value="ECO:0007669"/>
    <property type="project" value="UniProtKB-KW"/>
</dbReference>
<dbReference type="GO" id="GO:0046872">
    <property type="term" value="F:metal ion binding"/>
    <property type="evidence" value="ECO:0007669"/>
    <property type="project" value="UniProtKB-KW"/>
</dbReference>
<feature type="compositionally biased region" description="Basic residues" evidence="12">
    <location>
        <begin position="513"/>
        <end position="522"/>
    </location>
</feature>
<feature type="region of interest" description="Disordered" evidence="12">
    <location>
        <begin position="460"/>
        <end position="522"/>
    </location>
</feature>
<dbReference type="PANTHER" id="PTHR10763:SF23">
    <property type="entry name" value="ORIGIN RECOGNITION COMPLEX SUBUNIT 1"/>
    <property type="match status" value="1"/>
</dbReference>
<dbReference type="AlphaFoldDB" id="A0A9P0DGL0"/>
<sequence length="913" mass="103521">MVESVEISLESPCSDCKYHRYESNGNLCFSEVSIKGETYTSDDYIVIEGKKGIEIVNFICLNISGDKTFFTVLRKFILAKNERKLFKRQGITCFDQDNEVVEDRSSDHCIELNLIANAIIKRCQIICLAEDEDPSSYFKIHEWDRANTFICRFTKKSEYLYPMIPADQTILTENSYNSPVSTRGPKKSTDKPGMEITPSTYVMDTKENNKEAARYSPPRRNSVKSVKRDLNKSFGNSPNDQSKSILNYSVRNDSDDESDNPTMNYSIVDTGDNKNSKSLVIKLKAKSVSVDSSSSILNDTSPKARKSSRNIERKSYADYMSPFKGTPTKRSRKPSVTEEYVPKSNKVARETPTKTPSRKVVTQITRSRRNIMTPQRYTDDIYTRRVTLGTPRSLRSQKNRVSYNEEKLFLNELENFSLEESPTRLLKVNLCRFDPDTERIIRENPNCEVEVIESEDEKFRIPKDSTIPKTPKSRRKSPRPVDTDSDYATPPSTPKTRRGASCRKSVAKDTPKRTPKTPRNRARLIREGVVTPSMHARSKKVNGVGTPLMMARSQLHVSYVPDSLPCREKEYCDVFNFVEGKLLDRCGGCMYISGVPGTGKTATVTSAINNLLKNDDVPKFTFINVNGMRLTEPRQAYVEILKQLQGKSVPWEQAQSMLDDIFNKSKKLKPVVMLIDELDVLCTKRQDVVYNLLDWPTKAQTQLVVITIANTMDLPERLLMSRVTSRLGLTRLTFNPYTHKQLQEIVTRRLCGTESFNPDAVQFVARKVASVSGDARRALDICRRAAEITEAEGKSQLVSMNHVNEALNAMITQPKIRAIKHCSKLEQLIMQSIVAEVERTGVEETTFADVFKMFQTCAAIEGFKMVSTTVALSAVARLGACRLILTEQKGCDIYQRIILNVSVDDVYYALKNY</sequence>
<feature type="domain" description="AAA+ ATPase" evidence="13">
    <location>
        <begin position="586"/>
        <end position="733"/>
    </location>
</feature>
<evidence type="ECO:0000256" key="1">
    <source>
        <dbReference type="ARBA" id="ARBA00004123"/>
    </source>
</evidence>
<proteinExistence type="inferred from homology"/>
<dbReference type="Gene3D" id="3.40.50.300">
    <property type="entry name" value="P-loop containing nucleotide triphosphate hydrolases"/>
    <property type="match status" value="1"/>
</dbReference>
<evidence type="ECO:0000256" key="7">
    <source>
        <dbReference type="ARBA" id="ARBA00022840"/>
    </source>
</evidence>
<evidence type="ECO:0000256" key="12">
    <source>
        <dbReference type="SAM" id="MobiDB-lite"/>
    </source>
</evidence>
<feature type="region of interest" description="Disordered" evidence="12">
    <location>
        <begin position="290"/>
        <end position="358"/>
    </location>
</feature>
<feature type="compositionally biased region" description="Polar residues" evidence="12">
    <location>
        <begin position="233"/>
        <end position="251"/>
    </location>
</feature>
<evidence type="ECO:0000259" key="14">
    <source>
        <dbReference type="SMART" id="SM01074"/>
    </source>
</evidence>
<keyword evidence="16" id="KW-1185">Reference proteome</keyword>
<dbReference type="GO" id="GO:0005664">
    <property type="term" value="C:nuclear origin of replication recognition complex"/>
    <property type="evidence" value="ECO:0007669"/>
    <property type="project" value="TreeGrafter"/>
</dbReference>
<evidence type="ECO:0000256" key="9">
    <source>
        <dbReference type="ARBA" id="ARBA00023125"/>
    </source>
</evidence>
<dbReference type="SMART" id="SM01074">
    <property type="entry name" value="Cdc6_C"/>
    <property type="match status" value="1"/>
</dbReference>
<name>A0A9P0DGL0_PHACE</name>
<organism evidence="15 16">
    <name type="scientific">Phaedon cochleariae</name>
    <name type="common">Mustard beetle</name>
    <dbReference type="NCBI Taxonomy" id="80249"/>
    <lineage>
        <taxon>Eukaryota</taxon>
        <taxon>Metazoa</taxon>
        <taxon>Ecdysozoa</taxon>
        <taxon>Arthropoda</taxon>
        <taxon>Hexapoda</taxon>
        <taxon>Insecta</taxon>
        <taxon>Pterygota</taxon>
        <taxon>Neoptera</taxon>
        <taxon>Endopterygota</taxon>
        <taxon>Coleoptera</taxon>
        <taxon>Polyphaga</taxon>
        <taxon>Cucujiformia</taxon>
        <taxon>Chrysomeloidea</taxon>
        <taxon>Chrysomelidae</taxon>
        <taxon>Chrysomelinae</taxon>
        <taxon>Chrysomelini</taxon>
        <taxon>Phaedon</taxon>
    </lineage>
</organism>
<comment type="subcellular location">
    <subcellularLocation>
        <location evidence="1 11">Nucleus</location>
    </subcellularLocation>
</comment>
<evidence type="ECO:0000256" key="2">
    <source>
        <dbReference type="ARBA" id="ARBA00008398"/>
    </source>
</evidence>
<dbReference type="PANTHER" id="PTHR10763">
    <property type="entry name" value="CELL DIVISION CONTROL PROTEIN 6-RELATED"/>
    <property type="match status" value="1"/>
</dbReference>
<dbReference type="InterPro" id="IPR050311">
    <property type="entry name" value="ORC1/CDC6"/>
</dbReference>
<keyword evidence="4 11" id="KW-0235">DNA replication</keyword>
<dbReference type="InterPro" id="IPR054425">
    <property type="entry name" value="Cdc6_ORC1-like_ATPase_lid"/>
</dbReference>
<evidence type="ECO:0000256" key="3">
    <source>
        <dbReference type="ARBA" id="ARBA00019081"/>
    </source>
</evidence>
<dbReference type="GO" id="GO:0003688">
    <property type="term" value="F:DNA replication origin binding"/>
    <property type="evidence" value="ECO:0007669"/>
    <property type="project" value="TreeGrafter"/>
</dbReference>
<comment type="function">
    <text evidence="11">Component of the origin recognition complex (ORC) that binds origins of replication. DNA-binding is ATP-dependent, however specific DNA sequences that define origins of replication have not been identified so far. ORC is required to assemble the pre-replication complex necessary to initiate DNA replication.</text>
</comment>
<dbReference type="Pfam" id="PF22606">
    <property type="entry name" value="Cdc6-ORC-like_ATPase_lid"/>
    <property type="match status" value="1"/>
</dbReference>
<keyword evidence="6 11" id="KW-0547">Nucleotide-binding</keyword>
<feature type="region of interest" description="Disordered" evidence="12">
    <location>
        <begin position="175"/>
        <end position="273"/>
    </location>
</feature>
<evidence type="ECO:0000313" key="15">
    <source>
        <dbReference type="EMBL" id="CAH1117278.1"/>
    </source>
</evidence>
<feature type="compositionally biased region" description="Basic and acidic residues" evidence="12">
    <location>
        <begin position="204"/>
        <end position="213"/>
    </location>
</feature>
<reference evidence="15" key="1">
    <citation type="submission" date="2022-01" db="EMBL/GenBank/DDBJ databases">
        <authorList>
            <person name="King R."/>
        </authorList>
    </citation>
    <scope>NUCLEOTIDE SEQUENCE</scope>
</reference>
<dbReference type="Gene3D" id="1.10.8.60">
    <property type="match status" value="1"/>
</dbReference>
<evidence type="ECO:0000259" key="13">
    <source>
        <dbReference type="SMART" id="SM00382"/>
    </source>
</evidence>
<evidence type="ECO:0000256" key="6">
    <source>
        <dbReference type="ARBA" id="ARBA00022741"/>
    </source>
</evidence>
<dbReference type="SUPFAM" id="SSF52540">
    <property type="entry name" value="P-loop containing nucleoside triphosphate hydrolases"/>
    <property type="match status" value="1"/>
</dbReference>
<feature type="domain" description="Cdc6 C-terminal" evidence="14">
    <location>
        <begin position="830"/>
        <end position="910"/>
    </location>
</feature>
<dbReference type="Proteomes" id="UP001153737">
    <property type="component" value="Chromosome 1"/>
</dbReference>
<dbReference type="InterPro" id="IPR027417">
    <property type="entry name" value="P-loop_NTPase"/>
</dbReference>
<keyword evidence="8" id="KW-0460">Magnesium</keyword>
<dbReference type="Pfam" id="PF09079">
    <property type="entry name" value="WHD_Cdc6"/>
    <property type="match status" value="1"/>
</dbReference>
<reference evidence="15" key="2">
    <citation type="submission" date="2022-10" db="EMBL/GenBank/DDBJ databases">
        <authorList>
            <consortium name="ENA_rothamsted_submissions"/>
            <consortium name="culmorum"/>
            <person name="King R."/>
        </authorList>
    </citation>
    <scope>NUCLEOTIDE SEQUENCE</scope>
</reference>
<evidence type="ECO:0000256" key="10">
    <source>
        <dbReference type="ARBA" id="ARBA00023242"/>
    </source>
</evidence>
<evidence type="ECO:0000256" key="8">
    <source>
        <dbReference type="ARBA" id="ARBA00022842"/>
    </source>
</evidence>
<keyword evidence="10 11" id="KW-0539">Nucleus</keyword>
<dbReference type="InterPro" id="IPR015163">
    <property type="entry name" value="Cdc6_C"/>
</dbReference>
<dbReference type="InterPro" id="IPR003593">
    <property type="entry name" value="AAA+_ATPase"/>
</dbReference>
<gene>
    <name evidence="15" type="ORF">PHAECO_LOCUS977</name>
</gene>
<dbReference type="SMART" id="SM00382">
    <property type="entry name" value="AAA"/>
    <property type="match status" value="1"/>
</dbReference>
<evidence type="ECO:0000256" key="11">
    <source>
        <dbReference type="RuleBase" id="RU365058"/>
    </source>
</evidence>
<comment type="similarity">
    <text evidence="2 11">Belongs to the ORC1 family.</text>
</comment>
<dbReference type="InterPro" id="IPR003959">
    <property type="entry name" value="ATPase_AAA_core"/>
</dbReference>
<accession>A0A9P0DGL0</accession>
<dbReference type="GO" id="GO:0006270">
    <property type="term" value="P:DNA replication initiation"/>
    <property type="evidence" value="ECO:0007669"/>
    <property type="project" value="TreeGrafter"/>
</dbReference>
<evidence type="ECO:0000313" key="16">
    <source>
        <dbReference type="Proteomes" id="UP001153737"/>
    </source>
</evidence>
<comment type="subunit">
    <text evidence="11">ORC is composed of six subunits.</text>
</comment>
<dbReference type="FunFam" id="1.10.8.60:FF:000062">
    <property type="entry name" value="Origin recognition complex subunit 1"/>
    <property type="match status" value="1"/>
</dbReference>
<dbReference type="GO" id="GO:0033314">
    <property type="term" value="P:mitotic DNA replication checkpoint signaling"/>
    <property type="evidence" value="ECO:0007669"/>
    <property type="project" value="TreeGrafter"/>
</dbReference>
<evidence type="ECO:0000256" key="4">
    <source>
        <dbReference type="ARBA" id="ARBA00022705"/>
    </source>
</evidence>
<dbReference type="OrthoDB" id="1926878at2759"/>
<protein>
    <recommendedName>
        <fullName evidence="3 11">Origin recognition complex subunit 1</fullName>
    </recommendedName>
</protein>
<dbReference type="GO" id="GO:0016887">
    <property type="term" value="F:ATP hydrolysis activity"/>
    <property type="evidence" value="ECO:0007669"/>
    <property type="project" value="InterPro"/>
</dbReference>
<dbReference type="EMBL" id="OU896707">
    <property type="protein sequence ID" value="CAH1117278.1"/>
    <property type="molecule type" value="Genomic_DNA"/>
</dbReference>